<feature type="transmembrane region" description="Helical" evidence="1">
    <location>
        <begin position="430"/>
        <end position="449"/>
    </location>
</feature>
<feature type="transmembrane region" description="Helical" evidence="1">
    <location>
        <begin position="469"/>
        <end position="490"/>
    </location>
</feature>
<reference evidence="2" key="1">
    <citation type="submission" date="2023-01" db="EMBL/GenBank/DDBJ databases">
        <title>Whole-genome sequence of Pseudomonas putida NBRC 14671.</title>
        <authorList>
            <person name="Morohoshi T."/>
            <person name="Someya N."/>
        </authorList>
    </citation>
    <scope>NUCLEOTIDE SEQUENCE</scope>
    <source>
        <strain evidence="2">NBRC 14671</strain>
    </source>
</reference>
<gene>
    <name evidence="2" type="ORF">PPUN14671_17770</name>
</gene>
<evidence type="ECO:0000313" key="2">
    <source>
        <dbReference type="EMBL" id="GLO34944.1"/>
    </source>
</evidence>
<proteinExistence type="predicted"/>
<comment type="caution">
    <text evidence="2">The sequence shown here is derived from an EMBL/GenBank/DDBJ whole genome shotgun (WGS) entry which is preliminary data.</text>
</comment>
<feature type="transmembrane region" description="Helical" evidence="1">
    <location>
        <begin position="79"/>
        <end position="97"/>
    </location>
</feature>
<dbReference type="Proteomes" id="UP001161257">
    <property type="component" value="Unassembled WGS sequence"/>
</dbReference>
<evidence type="ECO:0000256" key="1">
    <source>
        <dbReference type="SAM" id="Phobius"/>
    </source>
</evidence>
<feature type="transmembrane region" description="Helical" evidence="1">
    <location>
        <begin position="40"/>
        <end position="67"/>
    </location>
</feature>
<keyword evidence="1" id="KW-0812">Transmembrane</keyword>
<sequence length="562" mass="62280">MSDALPKDLFKRYRRPGKLKALPGLIKQRLMTHEPKARGLWLLTAVTLCYLFVEFAFSATLLGVMAGNDSHDIERAEQFGRVLSGFAVALLFWPVVFARSRDWGLIGGILVLGSAAVIYAVAQGERKLIDTLVERSTAESRAAAVTGTLLRQGLATNTINADMLEGLWSGATSQSTAGKAFVSVVAYIATESDSALAQTLVLAPDVVRGVIEQDTGGLDSEYQRYLESQASIRDRYNYRYVQGLADFRKEMNKVPARANRMWEDYLDRLDAKNRDWGRARIGRARTGNELVPAFVAPRVRAEVRKMGLDVKDSWRTGDKATFVRLAESKLRKHMQESLAKELDGLPYNLSLAAFAAHPTVQRKWRLQLHYPENVSGLSLAGLSREQFEQRYYQRALSGRTRDGLEKYAGQVADYRDGGPREAEGKKAYEAMIAPVFALTLSLLGAMVHLGKSALLLIQVKSGWRFKNALIKSCCLGSGILLVLLLGRVFISTDLTSHPTYQAWIRAGGQQSAGAYALDTMIKVETLAYPVLNVPRQMILFVVKAVDERARAQRAQARLNMGS</sequence>
<feature type="transmembrane region" description="Helical" evidence="1">
    <location>
        <begin position="103"/>
        <end position="122"/>
    </location>
</feature>
<dbReference type="EMBL" id="BSKJ01000003">
    <property type="protein sequence ID" value="GLO34944.1"/>
    <property type="molecule type" value="Genomic_DNA"/>
</dbReference>
<accession>A0AA37RE88</accession>
<protein>
    <submittedName>
        <fullName evidence="2">Uncharacterized protein</fullName>
    </submittedName>
</protein>
<evidence type="ECO:0000313" key="3">
    <source>
        <dbReference type="Proteomes" id="UP001161257"/>
    </source>
</evidence>
<name>A0AA37RE88_PSEPU</name>
<keyword evidence="1" id="KW-0472">Membrane</keyword>
<organism evidence="2 3">
    <name type="scientific">Pseudomonas putida</name>
    <name type="common">Arthrobacter siderocapsulatus</name>
    <dbReference type="NCBI Taxonomy" id="303"/>
    <lineage>
        <taxon>Bacteria</taxon>
        <taxon>Pseudomonadati</taxon>
        <taxon>Pseudomonadota</taxon>
        <taxon>Gammaproteobacteria</taxon>
        <taxon>Pseudomonadales</taxon>
        <taxon>Pseudomonadaceae</taxon>
        <taxon>Pseudomonas</taxon>
    </lineage>
</organism>
<dbReference type="AlphaFoldDB" id="A0AA37RE88"/>
<keyword evidence="1" id="KW-1133">Transmembrane helix</keyword>
<dbReference type="RefSeq" id="WP_284355710.1">
    <property type="nucleotide sequence ID" value="NZ_BSKF01000009.1"/>
</dbReference>